<dbReference type="GO" id="GO:0006508">
    <property type="term" value="P:proteolysis"/>
    <property type="evidence" value="ECO:0007669"/>
    <property type="project" value="InterPro"/>
</dbReference>
<sequence length="674" mass="68651">MTVGLGGCPIIDDLIGETTSAEGGEEKGDGDDPVEASYDQPCPPAAPLPSDALCDPARQVVELPPGSTCGGAAEEAAGWTGAALPMTTAGGAVLCAYTPKPSTKVTKEAVAKLEGVLKKRLGPKGTVRMGPDCRVSPVANPPAAAGSYGSAIAPVLEASFARAIGMPDPSKVASAVPGGTPKVAVYVVDTAGRDRSQARANHGKIVASIVEAVVDGSDGAVVVHTVAGMPRWDDGQGVVADPQGGGYFGYQSDLAAGIREAVDRWKASERGQGVKLVINLSAGWEPVVDGAPGQGSPIADPLSPAAASVHEAIAYARCHGGLVFAASGNQPSGTCVDQTMGPAMFAQLPTPDSAMCAQLMGEDSPVQGQAMLYAVTPLDLGGQPLMSHRPGSHAWLAATGFQGIVEGTRSHGPQNGSSIATAVASGAVALAWASKPSMRGDAVVEAVYAAGGSSPHAPDISPPAVPGTQVYAGGQKVVDVCEGLEAVSGSPLGCAAATWDNAAWCSDLRAAMGPAAADGATHDAPASAPFECEACGEALTRYLPRFQPQQDPSQLPEAWTFPQPEDTPCPPCDVETTGPGTVNGGKAHITLSAVFTTGYTVDSLTITLVDGDGTRHQHTYWGSQFTPGLEDGRLHVLDDAAFSKDAVSGWIDFRFTDTTTQRSFTTGNELRVIR</sequence>
<dbReference type="Gene3D" id="3.40.50.200">
    <property type="entry name" value="Peptidase S8/S53 domain"/>
    <property type="match status" value="1"/>
</dbReference>
<evidence type="ECO:0008006" key="4">
    <source>
        <dbReference type="Google" id="ProtNLM"/>
    </source>
</evidence>
<dbReference type="CDD" id="cd00306">
    <property type="entry name" value="Peptidases_S8_S53"/>
    <property type="match status" value="1"/>
</dbReference>
<dbReference type="GO" id="GO:0004252">
    <property type="term" value="F:serine-type endopeptidase activity"/>
    <property type="evidence" value="ECO:0007669"/>
    <property type="project" value="InterPro"/>
</dbReference>
<organism evidence="2 3">
    <name type="scientific">Plesiocystis pacifica SIR-1</name>
    <dbReference type="NCBI Taxonomy" id="391625"/>
    <lineage>
        <taxon>Bacteria</taxon>
        <taxon>Pseudomonadati</taxon>
        <taxon>Myxococcota</taxon>
        <taxon>Polyangia</taxon>
        <taxon>Nannocystales</taxon>
        <taxon>Nannocystaceae</taxon>
        <taxon>Plesiocystis</taxon>
    </lineage>
</organism>
<protein>
    <recommendedName>
        <fullName evidence="4">Peptidase S8/S53 domain-containing protein</fullName>
    </recommendedName>
</protein>
<name>A6G8Y3_9BACT</name>
<gene>
    <name evidence="2" type="ORF">PPSIR1_13990</name>
</gene>
<proteinExistence type="predicted"/>
<reference evidence="2 3" key="1">
    <citation type="submission" date="2007-06" db="EMBL/GenBank/DDBJ databases">
        <authorList>
            <person name="Shimkets L."/>
            <person name="Ferriera S."/>
            <person name="Johnson J."/>
            <person name="Kravitz S."/>
            <person name="Beeson K."/>
            <person name="Sutton G."/>
            <person name="Rogers Y.-H."/>
            <person name="Friedman R."/>
            <person name="Frazier M."/>
            <person name="Venter J.C."/>
        </authorList>
    </citation>
    <scope>NUCLEOTIDE SEQUENCE [LARGE SCALE GENOMIC DNA]</scope>
    <source>
        <strain evidence="2 3">SIR-1</strain>
    </source>
</reference>
<dbReference type="RefSeq" id="WP_006973178.1">
    <property type="nucleotide sequence ID" value="NZ_ABCS01000042.1"/>
</dbReference>
<dbReference type="SUPFAM" id="SSF52743">
    <property type="entry name" value="Subtilisin-like"/>
    <property type="match status" value="1"/>
</dbReference>
<keyword evidence="3" id="KW-1185">Reference proteome</keyword>
<dbReference type="EMBL" id="ABCS01000042">
    <property type="protein sequence ID" value="EDM77669.1"/>
    <property type="molecule type" value="Genomic_DNA"/>
</dbReference>
<feature type="region of interest" description="Disordered" evidence="1">
    <location>
        <begin position="18"/>
        <end position="39"/>
    </location>
</feature>
<dbReference type="STRING" id="391625.PPSIR1_13990"/>
<dbReference type="eggNOG" id="COG1404">
    <property type="taxonomic scope" value="Bacteria"/>
</dbReference>
<evidence type="ECO:0000256" key="1">
    <source>
        <dbReference type="SAM" id="MobiDB-lite"/>
    </source>
</evidence>
<dbReference type="Proteomes" id="UP000005801">
    <property type="component" value="Unassembled WGS sequence"/>
</dbReference>
<evidence type="ECO:0000313" key="3">
    <source>
        <dbReference type="Proteomes" id="UP000005801"/>
    </source>
</evidence>
<comment type="caution">
    <text evidence="2">The sequence shown here is derived from an EMBL/GenBank/DDBJ whole genome shotgun (WGS) entry which is preliminary data.</text>
</comment>
<accession>A6G8Y3</accession>
<evidence type="ECO:0000313" key="2">
    <source>
        <dbReference type="EMBL" id="EDM77669.1"/>
    </source>
</evidence>
<dbReference type="AlphaFoldDB" id="A6G8Y3"/>
<dbReference type="InterPro" id="IPR036852">
    <property type="entry name" value="Peptidase_S8/S53_dom_sf"/>
</dbReference>